<evidence type="ECO:0000256" key="1">
    <source>
        <dbReference type="SAM" id="SignalP"/>
    </source>
</evidence>
<reference evidence="2" key="1">
    <citation type="submission" date="2022-07" db="EMBL/GenBank/DDBJ databases">
        <title>Evaluation of T. orientalis genome assembly methods using nanopore sequencing and analysis of variation between genomes.</title>
        <authorList>
            <person name="Yam J."/>
            <person name="Micallef M.L."/>
            <person name="Liu M."/>
            <person name="Djordjevic S.P."/>
            <person name="Bogema D.R."/>
            <person name="Jenkins C."/>
        </authorList>
    </citation>
    <scope>NUCLEOTIDE SEQUENCE</scope>
    <source>
        <strain evidence="2">Goon Nure</strain>
    </source>
</reference>
<evidence type="ECO:0000313" key="2">
    <source>
        <dbReference type="EMBL" id="UKK01864.1"/>
    </source>
</evidence>
<dbReference type="InterPro" id="IPR007480">
    <property type="entry name" value="DUF529"/>
</dbReference>
<evidence type="ECO:0000313" key="3">
    <source>
        <dbReference type="Proteomes" id="UP000244811"/>
    </source>
</evidence>
<gene>
    <name evidence="2" type="ORF">MACK_001217</name>
</gene>
<evidence type="ECO:0008006" key="4">
    <source>
        <dbReference type="Google" id="ProtNLM"/>
    </source>
</evidence>
<feature type="chain" id="PRO_5037469391" description="SfiI-subtelomeric related protein family member" evidence="1">
    <location>
        <begin position="25"/>
        <end position="358"/>
    </location>
</feature>
<feature type="signal peptide" evidence="1">
    <location>
        <begin position="1"/>
        <end position="24"/>
    </location>
</feature>
<dbReference type="Proteomes" id="UP000244811">
    <property type="component" value="Chromosome 2"/>
</dbReference>
<name>A0A976MC19_THEOR</name>
<proteinExistence type="predicted"/>
<dbReference type="AlphaFoldDB" id="A0A976MC19"/>
<protein>
    <recommendedName>
        <fullName evidence="4">SfiI-subtelomeric related protein family member</fullName>
    </recommendedName>
</protein>
<accession>A0A976MC19</accession>
<organism evidence="2 3">
    <name type="scientific">Theileria orientalis</name>
    <dbReference type="NCBI Taxonomy" id="68886"/>
    <lineage>
        <taxon>Eukaryota</taxon>
        <taxon>Sar</taxon>
        <taxon>Alveolata</taxon>
        <taxon>Apicomplexa</taxon>
        <taxon>Aconoidasida</taxon>
        <taxon>Piroplasmida</taxon>
        <taxon>Theileriidae</taxon>
        <taxon>Theileria</taxon>
    </lineage>
</organism>
<keyword evidence="1" id="KW-0732">Signal</keyword>
<dbReference type="Pfam" id="PF04385">
    <property type="entry name" value="FAINT"/>
    <property type="match status" value="2"/>
</dbReference>
<sequence>MPNLSFKLILWFCVALSLNVCVASQESITLDISKPLDSSYIVLEKKDISNILTHKYTPTDRSEIVRVIDDKSLIWDGTSGNTKCSAVIAHLFDDSSLYLHIKLNDRDLASDLYFKKEDGLWYAVGSNNLPYQYHFDQASYSIHKSSVFDVNSESNTNLYTISESKHNGIVYCVYSPKLGVKVDRVICGDQVVWEKRSESNLFQITVSYSWKTPIFVEIVLDDSQNPESLHFERKGSEWTPLSSKSYKLKLDSHDFTLPLFDIKNLDMSKFKVDEYKVSGIHTHVYTPVLGTCVHNIGEGNMPIWESKVGDYVDKIWIYSKNGQYITTNLRIVNSNKGRSINNYKRHKEGWKLTLMDDL</sequence>
<dbReference type="EMBL" id="CP056071">
    <property type="protein sequence ID" value="UKK01864.1"/>
    <property type="molecule type" value="Genomic_DNA"/>
</dbReference>